<protein>
    <submittedName>
        <fullName evidence="1">Uncharacterized protein</fullName>
    </submittedName>
</protein>
<dbReference type="AlphaFoldDB" id="A0A7J8LXG4"/>
<comment type="caution">
    <text evidence="1">The sequence shown here is derived from an EMBL/GenBank/DDBJ whole genome shotgun (WGS) entry which is preliminary data.</text>
</comment>
<organism evidence="1 2">
    <name type="scientific">Gossypium lobatum</name>
    <dbReference type="NCBI Taxonomy" id="34289"/>
    <lineage>
        <taxon>Eukaryota</taxon>
        <taxon>Viridiplantae</taxon>
        <taxon>Streptophyta</taxon>
        <taxon>Embryophyta</taxon>
        <taxon>Tracheophyta</taxon>
        <taxon>Spermatophyta</taxon>
        <taxon>Magnoliopsida</taxon>
        <taxon>eudicotyledons</taxon>
        <taxon>Gunneridae</taxon>
        <taxon>Pentapetalae</taxon>
        <taxon>rosids</taxon>
        <taxon>malvids</taxon>
        <taxon>Malvales</taxon>
        <taxon>Malvaceae</taxon>
        <taxon>Malvoideae</taxon>
        <taxon>Gossypium</taxon>
    </lineage>
</organism>
<reference evidence="1 2" key="1">
    <citation type="journal article" date="2019" name="Genome Biol. Evol.">
        <title>Insights into the evolution of the New World diploid cottons (Gossypium, subgenus Houzingenia) based on genome sequencing.</title>
        <authorList>
            <person name="Grover C.E."/>
            <person name="Arick M.A. 2nd"/>
            <person name="Thrash A."/>
            <person name="Conover J.L."/>
            <person name="Sanders W.S."/>
            <person name="Peterson D.G."/>
            <person name="Frelichowski J.E."/>
            <person name="Scheffler J.A."/>
            <person name="Scheffler B.E."/>
            <person name="Wendel J.F."/>
        </authorList>
    </citation>
    <scope>NUCLEOTIDE SEQUENCE [LARGE SCALE GENOMIC DNA]</scope>
    <source>
        <strain evidence="1">157</strain>
        <tissue evidence="1">Leaf</tissue>
    </source>
</reference>
<sequence length="48" mass="5848">MMKLQGLNGYHNLWTILFPCYHFHVRFSSNKPRTNQKLCLNQNQHQFL</sequence>
<name>A0A7J8LXG4_9ROSI</name>
<keyword evidence="2" id="KW-1185">Reference proteome</keyword>
<accession>A0A7J8LXG4</accession>
<proteinExistence type="predicted"/>
<evidence type="ECO:0000313" key="1">
    <source>
        <dbReference type="EMBL" id="MBA0557093.1"/>
    </source>
</evidence>
<evidence type="ECO:0000313" key="2">
    <source>
        <dbReference type="Proteomes" id="UP000593572"/>
    </source>
</evidence>
<dbReference type="EMBL" id="JABEZX010000005">
    <property type="protein sequence ID" value="MBA0557093.1"/>
    <property type="molecule type" value="Genomic_DNA"/>
</dbReference>
<gene>
    <name evidence="1" type="ORF">Golob_027146</name>
</gene>
<dbReference type="Proteomes" id="UP000593572">
    <property type="component" value="Unassembled WGS sequence"/>
</dbReference>